<proteinExistence type="predicted"/>
<dbReference type="Gene3D" id="3.40.50.720">
    <property type="entry name" value="NAD(P)-binding Rossmann-like Domain"/>
    <property type="match status" value="1"/>
</dbReference>
<name>A0A5C6D6T2_9BACT</name>
<protein>
    <recommendedName>
        <fullName evidence="4">Dihydrolipoyl dehydrogenase</fullName>
    </recommendedName>
</protein>
<dbReference type="OrthoDB" id="9773233at2"/>
<sequence length="230" mass="24992">MNFDDFTLDPPGSIAVVGAGPLGIEAALYGRFLGYNVTLMEAKEVGHSMAKLVDDPFPMMPHQCLSSLAVAALQAQSSETIPLELPISYRDWIDRGLMGLVQCDLLAGRLRTESQVTRISRVAPEPASAEAAEDDEDVPPDFRLSITTKDAPVESMDVESLVLAVGAAPDLTETGIELDFPLPAPYLFRIGETVTNDLAKDLDRGRRQITALFAHLGGRADLDLYRPRRV</sequence>
<feature type="region of interest" description="Disordered" evidence="1">
    <location>
        <begin position="121"/>
        <end position="141"/>
    </location>
</feature>
<dbReference type="EMBL" id="SJPV01000016">
    <property type="protein sequence ID" value="TWU31534.1"/>
    <property type="molecule type" value="Genomic_DNA"/>
</dbReference>
<dbReference type="Proteomes" id="UP000319143">
    <property type="component" value="Unassembled WGS sequence"/>
</dbReference>
<evidence type="ECO:0008006" key="4">
    <source>
        <dbReference type="Google" id="ProtNLM"/>
    </source>
</evidence>
<dbReference type="InterPro" id="IPR036188">
    <property type="entry name" value="FAD/NAD-bd_sf"/>
</dbReference>
<dbReference type="SUPFAM" id="SSF51905">
    <property type="entry name" value="FAD/NAD(P)-binding domain"/>
    <property type="match status" value="1"/>
</dbReference>
<evidence type="ECO:0000313" key="2">
    <source>
        <dbReference type="EMBL" id="TWU31534.1"/>
    </source>
</evidence>
<evidence type="ECO:0000313" key="3">
    <source>
        <dbReference type="Proteomes" id="UP000319143"/>
    </source>
</evidence>
<comment type="caution">
    <text evidence="2">The sequence shown here is derived from an EMBL/GenBank/DDBJ whole genome shotgun (WGS) entry which is preliminary data.</text>
</comment>
<evidence type="ECO:0000256" key="1">
    <source>
        <dbReference type="SAM" id="MobiDB-lite"/>
    </source>
</evidence>
<accession>A0A5C6D6T2</accession>
<reference evidence="2 3" key="1">
    <citation type="submission" date="2019-02" db="EMBL/GenBank/DDBJ databases">
        <title>Deep-cultivation of Planctomycetes and their phenomic and genomic characterization uncovers novel biology.</title>
        <authorList>
            <person name="Wiegand S."/>
            <person name="Jogler M."/>
            <person name="Boedeker C."/>
            <person name="Pinto D."/>
            <person name="Vollmers J."/>
            <person name="Rivas-Marin E."/>
            <person name="Kohn T."/>
            <person name="Peeters S.H."/>
            <person name="Heuer A."/>
            <person name="Rast P."/>
            <person name="Oberbeckmann S."/>
            <person name="Bunk B."/>
            <person name="Jeske O."/>
            <person name="Meyerdierks A."/>
            <person name="Storesund J.E."/>
            <person name="Kallscheuer N."/>
            <person name="Luecker S."/>
            <person name="Lage O.M."/>
            <person name="Pohl T."/>
            <person name="Merkel B.J."/>
            <person name="Hornburger P."/>
            <person name="Mueller R.-W."/>
            <person name="Bruemmer F."/>
            <person name="Labrenz M."/>
            <person name="Spormann A.M."/>
            <person name="Op Den Camp H."/>
            <person name="Overmann J."/>
            <person name="Amann R."/>
            <person name="Jetten M.S.M."/>
            <person name="Mascher T."/>
            <person name="Medema M.H."/>
            <person name="Devos D.P."/>
            <person name="Kaster A.-K."/>
            <person name="Ovreas L."/>
            <person name="Rohde M."/>
            <person name="Galperin M.Y."/>
            <person name="Jogler C."/>
        </authorList>
    </citation>
    <scope>NUCLEOTIDE SEQUENCE [LARGE SCALE GENOMIC DNA]</scope>
    <source>
        <strain evidence="2 3">Poly41</strain>
    </source>
</reference>
<dbReference type="RefSeq" id="WP_146530819.1">
    <property type="nucleotide sequence ID" value="NZ_SJPV01000016.1"/>
</dbReference>
<dbReference type="AlphaFoldDB" id="A0A5C6D6T2"/>
<organism evidence="2 3">
    <name type="scientific">Novipirellula artificiosorum</name>
    <dbReference type="NCBI Taxonomy" id="2528016"/>
    <lineage>
        <taxon>Bacteria</taxon>
        <taxon>Pseudomonadati</taxon>
        <taxon>Planctomycetota</taxon>
        <taxon>Planctomycetia</taxon>
        <taxon>Pirellulales</taxon>
        <taxon>Pirellulaceae</taxon>
        <taxon>Novipirellula</taxon>
    </lineage>
</organism>
<keyword evidence="3" id="KW-1185">Reference proteome</keyword>
<gene>
    <name evidence="2" type="ORF">Poly41_60900</name>
</gene>